<dbReference type="EMBL" id="CAUYUJ010004396">
    <property type="protein sequence ID" value="CAK0809384.1"/>
    <property type="molecule type" value="Genomic_DNA"/>
</dbReference>
<keyword evidence="1" id="KW-1133">Transmembrane helix</keyword>
<dbReference type="Proteomes" id="UP001189429">
    <property type="component" value="Unassembled WGS sequence"/>
</dbReference>
<proteinExistence type="predicted"/>
<reference evidence="2" key="1">
    <citation type="submission" date="2023-10" db="EMBL/GenBank/DDBJ databases">
        <authorList>
            <person name="Chen Y."/>
            <person name="Shah S."/>
            <person name="Dougan E. K."/>
            <person name="Thang M."/>
            <person name="Chan C."/>
        </authorList>
    </citation>
    <scope>NUCLEOTIDE SEQUENCE [LARGE SCALE GENOMIC DNA]</scope>
</reference>
<comment type="caution">
    <text evidence="2">The sequence shown here is derived from an EMBL/GenBank/DDBJ whole genome shotgun (WGS) entry which is preliminary data.</text>
</comment>
<name>A0ABN9QTX7_9DINO</name>
<protein>
    <submittedName>
        <fullName evidence="2">Uncharacterized protein</fullName>
    </submittedName>
</protein>
<keyword evidence="3" id="KW-1185">Reference proteome</keyword>
<sequence>QAVAVGVLPGVPRWKVALGLVPCAWVSLQTVFCAFAAAREWATAPARAASPRHGVLGDVPGGPGFVWDDGARVAEERHGGELPPSRDLRRRRRRRRRLRRRRCPWWRRVPPAAAAGICIVHLVVRLPPGRDYAVGF</sequence>
<keyword evidence="1" id="KW-0472">Membrane</keyword>
<organism evidence="2 3">
    <name type="scientific">Prorocentrum cordatum</name>
    <dbReference type="NCBI Taxonomy" id="2364126"/>
    <lineage>
        <taxon>Eukaryota</taxon>
        <taxon>Sar</taxon>
        <taxon>Alveolata</taxon>
        <taxon>Dinophyceae</taxon>
        <taxon>Prorocentrales</taxon>
        <taxon>Prorocentraceae</taxon>
        <taxon>Prorocentrum</taxon>
    </lineage>
</organism>
<accession>A0ABN9QTX7</accession>
<gene>
    <name evidence="2" type="ORF">PCOR1329_LOCUS14653</name>
</gene>
<evidence type="ECO:0000313" key="3">
    <source>
        <dbReference type="Proteomes" id="UP001189429"/>
    </source>
</evidence>
<evidence type="ECO:0000313" key="2">
    <source>
        <dbReference type="EMBL" id="CAK0809384.1"/>
    </source>
</evidence>
<feature type="non-terminal residue" evidence="2">
    <location>
        <position position="136"/>
    </location>
</feature>
<feature type="non-terminal residue" evidence="2">
    <location>
        <position position="1"/>
    </location>
</feature>
<keyword evidence="1" id="KW-0812">Transmembrane</keyword>
<evidence type="ECO:0000256" key="1">
    <source>
        <dbReference type="SAM" id="Phobius"/>
    </source>
</evidence>
<feature type="transmembrane region" description="Helical" evidence="1">
    <location>
        <begin position="105"/>
        <end position="124"/>
    </location>
</feature>
<feature type="transmembrane region" description="Helical" evidence="1">
    <location>
        <begin position="16"/>
        <end position="38"/>
    </location>
</feature>